<keyword evidence="11" id="KW-1185">Reference proteome</keyword>
<dbReference type="InterPro" id="IPR011491">
    <property type="entry name" value="FlgE_D2"/>
</dbReference>
<dbReference type="GO" id="GO:0009424">
    <property type="term" value="C:bacterial-type flagellum hook"/>
    <property type="evidence" value="ECO:0007669"/>
    <property type="project" value="TreeGrafter"/>
</dbReference>
<sequence>MMRSLYSGVSGLQNHQTRMDVVGNNIANVNTIGFKKGRVNFQDMISQSISGASRPTDDRGGTNPKQVGLGMNVAAIDTIHTQGAFQSTQKASDLGVSGNGFFILKEGKNLFYTRAGAFDVDSDRHLVNPANGMRIQGWMARDLEGEKVINTAADVEDLLIPIGDKEGAKSTRNVTFACNLDKRLPLVQEGAGSADIARGTWVVNKSLYDSFGNVSVLELRVVKDLNTPNLWNASVLINGEQNSNFTLGFDNEGALASLNGQPSQKGDVLQFPVTFNVVGSNIGEAGEQQTVNLNLGTVGSYTDSITQFADSSSTKAIVQDGYGMGYMENYEIDQNGVIVGIYSNGIRRDLGKIALASFMNPGGLAKSGDTNFVETSNSGQVRIGETGLAGLGSIRSGVLEMANVDLAEQFTDMIVTQRGFQANAKTITTSDQLLQELVRLKN</sequence>
<proteinExistence type="inferred from homology"/>
<dbReference type="HOGENOM" id="CLU_013687_2_4_12"/>
<keyword evidence="4 5" id="KW-0975">Bacterial flagellum</keyword>
<dbReference type="AlphaFoldDB" id="A0A0A7UV24"/>
<dbReference type="Pfam" id="PF00460">
    <property type="entry name" value="Flg_bb_rod"/>
    <property type="match status" value="1"/>
</dbReference>
<dbReference type="InterPro" id="IPR001444">
    <property type="entry name" value="Flag_bb_rod_N"/>
</dbReference>
<feature type="domain" description="Flagellar hook protein FlgE D2" evidence="8">
    <location>
        <begin position="179"/>
        <end position="322"/>
    </location>
</feature>
<reference evidence="10 11" key="1">
    <citation type="journal article" date="2015" name="Genome Announc.">
        <title>Genome Sequence of Borrelia chilensis VA1, a South American Member of the Lyme Borreliosis Group.</title>
        <authorList>
            <person name="Huang W."/>
            <person name="Ojaimi C."/>
            <person name="Fallon J.T."/>
            <person name="Travisany D."/>
            <person name="Maass A."/>
            <person name="Ivanova L."/>
            <person name="Tomova A."/>
            <person name="Gonzalez-Acuna D."/>
            <person name="Godfrey H.P."/>
            <person name="Cabello F.C."/>
        </authorList>
    </citation>
    <scope>NUCLEOTIDE SEQUENCE [LARGE SCALE GENOMIC DNA]</scope>
    <source>
        <strain evidence="10 11">VA1</strain>
    </source>
</reference>
<dbReference type="SUPFAM" id="SSF117143">
    <property type="entry name" value="Flagellar hook protein flgE"/>
    <property type="match status" value="1"/>
</dbReference>
<accession>A0A0A7UV24</accession>
<feature type="domain" description="Flagellar basal body rod protein N-terminal" evidence="6">
    <location>
        <begin position="5"/>
        <end position="35"/>
    </location>
</feature>
<dbReference type="InterPro" id="IPR037925">
    <property type="entry name" value="FlgE/F/G-like"/>
</dbReference>
<dbReference type="PANTHER" id="PTHR30435:SF1">
    <property type="entry name" value="FLAGELLAR HOOK PROTEIN FLGE"/>
    <property type="match status" value="1"/>
</dbReference>
<evidence type="ECO:0000256" key="4">
    <source>
        <dbReference type="ARBA" id="ARBA00023143"/>
    </source>
</evidence>
<dbReference type="InterPro" id="IPR020013">
    <property type="entry name" value="Flagellar_FlgE/F/G"/>
</dbReference>
<evidence type="ECO:0000259" key="8">
    <source>
        <dbReference type="Pfam" id="PF07559"/>
    </source>
</evidence>
<feature type="domain" description="Flagellar basal-body/hook protein C-terminal" evidence="7">
    <location>
        <begin position="396"/>
        <end position="440"/>
    </location>
</feature>
<dbReference type="NCBIfam" id="TIGR03506">
    <property type="entry name" value="FlgEFG_subfam"/>
    <property type="match status" value="1"/>
</dbReference>
<evidence type="ECO:0000256" key="3">
    <source>
        <dbReference type="ARBA" id="ARBA00019015"/>
    </source>
</evidence>
<dbReference type="GO" id="GO:0071978">
    <property type="term" value="P:bacterial-type flagellum-dependent swarming motility"/>
    <property type="evidence" value="ECO:0007669"/>
    <property type="project" value="TreeGrafter"/>
</dbReference>
<comment type="subcellular location">
    <subcellularLocation>
        <location evidence="1 5">Bacterial flagellum basal body</location>
    </subcellularLocation>
</comment>
<dbReference type="GO" id="GO:0005829">
    <property type="term" value="C:cytosol"/>
    <property type="evidence" value="ECO:0007669"/>
    <property type="project" value="TreeGrafter"/>
</dbReference>
<dbReference type="GO" id="GO:0009425">
    <property type="term" value="C:bacterial-type flagellum basal body"/>
    <property type="evidence" value="ECO:0007669"/>
    <property type="project" value="UniProtKB-SubCell"/>
</dbReference>
<comment type="similarity">
    <text evidence="2 5">Belongs to the flagella basal body rod proteins family.</text>
</comment>
<evidence type="ECO:0000313" key="11">
    <source>
        <dbReference type="Proteomes" id="UP000030940"/>
    </source>
</evidence>
<dbReference type="Pfam" id="PF06429">
    <property type="entry name" value="Flg_bbr_C"/>
    <property type="match status" value="1"/>
</dbReference>
<dbReference type="PROSITE" id="PS00588">
    <property type="entry name" value="FLAGELLA_BB_ROD"/>
    <property type="match status" value="1"/>
</dbReference>
<evidence type="ECO:0000313" key="10">
    <source>
        <dbReference type="EMBL" id="AJA90111.1"/>
    </source>
</evidence>
<dbReference type="Pfam" id="PF07559">
    <property type="entry name" value="FlgE_D2"/>
    <property type="match status" value="1"/>
</dbReference>
<feature type="domain" description="Flagellar hook protein FlgE/F/G-like D1" evidence="9">
    <location>
        <begin position="96"/>
        <end position="148"/>
    </location>
</feature>
<keyword evidence="10" id="KW-0282">Flagellum</keyword>
<evidence type="ECO:0000256" key="5">
    <source>
        <dbReference type="RuleBase" id="RU362116"/>
    </source>
</evidence>
<comment type="function">
    <text evidence="5">A flexible structure which links the flagellar filament to the drive apparatus in the basal body.</text>
</comment>
<keyword evidence="10" id="KW-0966">Cell projection</keyword>
<dbReference type="EMBL" id="CP009910">
    <property type="protein sequence ID" value="AJA90111.1"/>
    <property type="molecule type" value="Genomic_DNA"/>
</dbReference>
<dbReference type="PANTHER" id="PTHR30435">
    <property type="entry name" value="FLAGELLAR PROTEIN"/>
    <property type="match status" value="1"/>
</dbReference>
<evidence type="ECO:0000256" key="1">
    <source>
        <dbReference type="ARBA" id="ARBA00004117"/>
    </source>
</evidence>
<evidence type="ECO:0000259" key="9">
    <source>
        <dbReference type="Pfam" id="PF22692"/>
    </source>
</evidence>
<evidence type="ECO:0000256" key="2">
    <source>
        <dbReference type="ARBA" id="ARBA00009677"/>
    </source>
</evidence>
<dbReference type="Gene3D" id="2.60.98.20">
    <property type="entry name" value="Flagellar hook protein FlgE"/>
    <property type="match status" value="1"/>
</dbReference>
<name>A0A0A7UV24_9SPIR</name>
<dbReference type="NCBIfam" id="NF004241">
    <property type="entry name" value="PRK05682.1-5"/>
    <property type="match status" value="1"/>
</dbReference>
<dbReference type="InterPro" id="IPR037058">
    <property type="entry name" value="Falgellar_hook_FlgE_sf"/>
</dbReference>
<dbReference type="InterPro" id="IPR053967">
    <property type="entry name" value="LlgE_F_G-like_D1"/>
</dbReference>
<evidence type="ECO:0000259" key="7">
    <source>
        <dbReference type="Pfam" id="PF06429"/>
    </source>
</evidence>
<gene>
    <name evidence="10" type="ORF">OY14_01400</name>
</gene>
<evidence type="ECO:0000259" key="6">
    <source>
        <dbReference type="Pfam" id="PF00460"/>
    </source>
</evidence>
<organism evidence="10 11">
    <name type="scientific">Borreliella chilensis</name>
    <dbReference type="NCBI Taxonomy" id="1245910"/>
    <lineage>
        <taxon>Bacteria</taxon>
        <taxon>Pseudomonadati</taxon>
        <taxon>Spirochaetota</taxon>
        <taxon>Spirochaetia</taxon>
        <taxon>Spirochaetales</taxon>
        <taxon>Borreliaceae</taxon>
        <taxon>Borreliella</taxon>
    </lineage>
</organism>
<dbReference type="InterPro" id="IPR019776">
    <property type="entry name" value="Flagellar_basal_body_rod_CS"/>
</dbReference>
<dbReference type="STRING" id="1245910.OY14_01400"/>
<dbReference type="KEGG" id="bchi:OY14_01400"/>
<dbReference type="InterPro" id="IPR010930">
    <property type="entry name" value="Flg_bb/hook_C_dom"/>
</dbReference>
<dbReference type="Pfam" id="PF22692">
    <property type="entry name" value="LlgE_F_G_D1"/>
    <property type="match status" value="1"/>
</dbReference>
<protein>
    <recommendedName>
        <fullName evidence="3 5">Flagellar hook protein FlgE</fullName>
    </recommendedName>
</protein>
<dbReference type="Proteomes" id="UP000030940">
    <property type="component" value="Chromosome"/>
</dbReference>
<keyword evidence="10" id="KW-0969">Cilium</keyword>